<feature type="compositionally biased region" description="Polar residues" evidence="1">
    <location>
        <begin position="822"/>
        <end position="833"/>
    </location>
</feature>
<feature type="region of interest" description="Disordered" evidence="1">
    <location>
        <begin position="215"/>
        <end position="257"/>
    </location>
</feature>
<reference evidence="2 3" key="1">
    <citation type="submission" date="2024-02" db="EMBL/GenBank/DDBJ databases">
        <title>Chromosome-scale genome assembly of the rough periwinkle Littorina saxatilis.</title>
        <authorList>
            <person name="De Jode A."/>
            <person name="Faria R."/>
            <person name="Formenti G."/>
            <person name="Sims Y."/>
            <person name="Smith T.P."/>
            <person name="Tracey A."/>
            <person name="Wood J.M.D."/>
            <person name="Zagrodzka Z.B."/>
            <person name="Johannesson K."/>
            <person name="Butlin R.K."/>
            <person name="Leder E.H."/>
        </authorList>
    </citation>
    <scope>NUCLEOTIDE SEQUENCE [LARGE SCALE GENOMIC DNA]</scope>
    <source>
        <strain evidence="2">Snail1</strain>
        <tissue evidence="2">Muscle</tissue>
    </source>
</reference>
<feature type="region of interest" description="Disordered" evidence="1">
    <location>
        <begin position="1199"/>
        <end position="1334"/>
    </location>
</feature>
<accession>A0AAN9AN44</accession>
<evidence type="ECO:0000256" key="1">
    <source>
        <dbReference type="SAM" id="MobiDB-lite"/>
    </source>
</evidence>
<name>A0AAN9AN44_9CAEN</name>
<dbReference type="Proteomes" id="UP001374579">
    <property type="component" value="Unassembled WGS sequence"/>
</dbReference>
<proteinExistence type="predicted"/>
<feature type="compositionally biased region" description="Basic and acidic residues" evidence="1">
    <location>
        <begin position="285"/>
        <end position="296"/>
    </location>
</feature>
<evidence type="ECO:0000313" key="2">
    <source>
        <dbReference type="EMBL" id="KAK7089709.1"/>
    </source>
</evidence>
<feature type="region of interest" description="Disordered" evidence="1">
    <location>
        <begin position="331"/>
        <end position="356"/>
    </location>
</feature>
<feature type="compositionally biased region" description="Polar residues" evidence="1">
    <location>
        <begin position="420"/>
        <end position="431"/>
    </location>
</feature>
<feature type="compositionally biased region" description="Basic and acidic residues" evidence="1">
    <location>
        <begin position="809"/>
        <end position="821"/>
    </location>
</feature>
<feature type="compositionally biased region" description="Polar residues" evidence="1">
    <location>
        <begin position="792"/>
        <end position="807"/>
    </location>
</feature>
<gene>
    <name evidence="2" type="ORF">V1264_024840</name>
</gene>
<comment type="caution">
    <text evidence="2">The sequence shown here is derived from an EMBL/GenBank/DDBJ whole genome shotgun (WGS) entry which is preliminary data.</text>
</comment>
<feature type="compositionally biased region" description="Polar residues" evidence="1">
    <location>
        <begin position="8"/>
        <end position="23"/>
    </location>
</feature>
<dbReference type="EMBL" id="JBAMIC010000782">
    <property type="protein sequence ID" value="KAK7089709.1"/>
    <property type="molecule type" value="Genomic_DNA"/>
</dbReference>
<feature type="compositionally biased region" description="Polar residues" evidence="1">
    <location>
        <begin position="1261"/>
        <end position="1273"/>
    </location>
</feature>
<organism evidence="2 3">
    <name type="scientific">Littorina saxatilis</name>
    <dbReference type="NCBI Taxonomy" id="31220"/>
    <lineage>
        <taxon>Eukaryota</taxon>
        <taxon>Metazoa</taxon>
        <taxon>Spiralia</taxon>
        <taxon>Lophotrochozoa</taxon>
        <taxon>Mollusca</taxon>
        <taxon>Gastropoda</taxon>
        <taxon>Caenogastropoda</taxon>
        <taxon>Littorinimorpha</taxon>
        <taxon>Littorinoidea</taxon>
        <taxon>Littorinidae</taxon>
        <taxon>Littorina</taxon>
    </lineage>
</organism>
<feature type="compositionally biased region" description="Basic and acidic residues" evidence="1">
    <location>
        <begin position="1230"/>
        <end position="1239"/>
    </location>
</feature>
<feature type="region of interest" description="Disordered" evidence="1">
    <location>
        <begin position="271"/>
        <end position="304"/>
    </location>
</feature>
<feature type="region of interest" description="Disordered" evidence="1">
    <location>
        <begin position="1"/>
        <end position="26"/>
    </location>
</feature>
<feature type="compositionally biased region" description="Basic and acidic residues" evidence="1">
    <location>
        <begin position="1011"/>
        <end position="1028"/>
    </location>
</feature>
<feature type="region of interest" description="Disordered" evidence="1">
    <location>
        <begin position="411"/>
        <end position="433"/>
    </location>
</feature>
<sequence>MLPLCPTSAGQQSRLGVSSGRQSRVNRRASAPISIWTIAEVGEEDHAPRFGMDRNHALRSGKDVVPEADQPLAEVEDHDGETVEKAVKNCLEFLNEHMLESSVSDPEGYLGDTEDKICEERMTLHKQQNVEATSDDDLDEYSEYGAGIVEGESLSLSVDECMYISLDQGPSDKTMSSVVPEDQIGEASGTDTQSNVVVTVLLGVDELLISHKDQTTGESPCDMDGYLGDAEDTSCSAVPEESSAEGILGDSQGYLGDIDDTETQEIFSVSYEDRQSTEDSLGDSENCHSEKTDVKTPDVCSPQEEQADLRLTRDEQGTKMKNEETVMLGPEDTQRSDLQTDNPAGAEIPDNNIDTSQCRDLSTRHFANETPDQMCHEEKSLPLNVVVGITEELPFPGDFDEEHQDSMNTCKDDVQDEKNTNGANQTKNSNCALDDRSETKKDLTMISIFNVTQHCDLENRNQGLGEPPFDAKHADEEAVEVLRTCETFEGEPETDLVEQKTQDNVHHVQSETKPDELGETQLSVREAEQDIGVREQSDDVQSSECRAVKDSGEEAIHADTLHADSQTVNCSATHGTGDGGAQHDMCETAQDIVYEQPRGTQRSDSEASKNNSDGKTYDDALNLEIQTLMDLVESDPVGDKQHSECKEAVGMPKGPELSDGQAMARQSAFQNSADAQDGEYEITTPSLDVLVAFQNSDCGDSVSVMSHASCEKVEANEADVTQGNESCMAESLPSEHACLPEQNSEKNVETSIPVLGSQEEVAPCFNKDISAGEDYSPKRQAPDNFILEGPGQQRSLFQTFPSSSSVSPAEHHRDMRQDITTHHQSSTDTSVSKNPLRENDRLIPNTNIPSPKIALDKRDDGNTEHLSECADLFGGPGDKHNDQSLDISGLPDNEFFVRDSICRFHDDSESTEASFAVCHTPSSTQSYASQPQCSSSVKTDDGICSATPESTIAEGFSAADESTADTSNSNGIESAIGSSNISIVEPAIDESISATVKLTADKFGSANDEPSVDKDCGASIEPGDHETCSAKPTADESSDETVEPSAAKNCGKTVQAIIDETLETLFQPAADERYGTTFEAIGSGSCDAAVEHNVEENCSDTAEPVIDREYRRQNEATVRDDCKKHAVHVNEHVTVTAGSPAAHSDDEHVTVTAGSPAAHSNDEHVTVTAGSPAAHSNDEHVTVTAGSPAAHSNDEHVTVTAGSPAAHSNDEHLQKRTNSPSGFQDDDENKMDSDEHDGYCSDLAARSVHSESDPDDAVHPSNRSSCREPNNSQHSKEVLLSKSRVPADTSRGGEPDSPRALGKKLRKGSVGGGTAQVYPQVAADSAQQPLSAHGSEEELWACPASMTSSVPAASSPRVTFACDVIEEI</sequence>
<keyword evidence="3" id="KW-1185">Reference proteome</keyword>
<feature type="region of interest" description="Disordered" evidence="1">
    <location>
        <begin position="596"/>
        <end position="617"/>
    </location>
</feature>
<evidence type="ECO:0000313" key="3">
    <source>
        <dbReference type="Proteomes" id="UP001374579"/>
    </source>
</evidence>
<feature type="region of interest" description="Disordered" evidence="1">
    <location>
        <begin position="1006"/>
        <end position="1047"/>
    </location>
</feature>
<feature type="compositionally biased region" description="Basic and acidic residues" evidence="1">
    <location>
        <begin position="1248"/>
        <end position="1258"/>
    </location>
</feature>
<feature type="region of interest" description="Disordered" evidence="1">
    <location>
        <begin position="768"/>
        <end position="854"/>
    </location>
</feature>
<protein>
    <submittedName>
        <fullName evidence="2">Uncharacterized protein</fullName>
    </submittedName>
</protein>